<proteinExistence type="predicted"/>
<protein>
    <submittedName>
        <fullName evidence="2">Uncharacterized protein</fullName>
    </submittedName>
</protein>
<keyword evidence="1" id="KW-1133">Transmembrane helix</keyword>
<keyword evidence="1" id="KW-0472">Membrane</keyword>
<dbReference type="Proteomes" id="UP001434883">
    <property type="component" value="Unassembled WGS sequence"/>
</dbReference>
<accession>A0ABV0R7W5</accession>
<keyword evidence="1" id="KW-0812">Transmembrane</keyword>
<dbReference type="EMBL" id="JAHRIN010035594">
    <property type="protein sequence ID" value="MEQ2204131.1"/>
    <property type="molecule type" value="Genomic_DNA"/>
</dbReference>
<evidence type="ECO:0000313" key="3">
    <source>
        <dbReference type="Proteomes" id="UP001434883"/>
    </source>
</evidence>
<evidence type="ECO:0000313" key="2">
    <source>
        <dbReference type="EMBL" id="MEQ2204131.1"/>
    </source>
</evidence>
<feature type="transmembrane region" description="Helical" evidence="1">
    <location>
        <begin position="44"/>
        <end position="63"/>
    </location>
</feature>
<sequence length="119" mass="13485">MQGGLGVTILKSMYVCECVFDRAHSKFHFCCKRFVCMCCLLLKYVWAYMCGWVCVGCVSWVWIHSLSLHVFSMCSVCSPSLKFPSVAAQHSLSAVLSSKIYCWIMLANKKTGFKNNFGR</sequence>
<evidence type="ECO:0000256" key="1">
    <source>
        <dbReference type="SAM" id="Phobius"/>
    </source>
</evidence>
<organism evidence="2 3">
    <name type="scientific">Xenoophorus captivus</name>
    <dbReference type="NCBI Taxonomy" id="1517983"/>
    <lineage>
        <taxon>Eukaryota</taxon>
        <taxon>Metazoa</taxon>
        <taxon>Chordata</taxon>
        <taxon>Craniata</taxon>
        <taxon>Vertebrata</taxon>
        <taxon>Euteleostomi</taxon>
        <taxon>Actinopterygii</taxon>
        <taxon>Neopterygii</taxon>
        <taxon>Teleostei</taxon>
        <taxon>Neoteleostei</taxon>
        <taxon>Acanthomorphata</taxon>
        <taxon>Ovalentaria</taxon>
        <taxon>Atherinomorphae</taxon>
        <taxon>Cyprinodontiformes</taxon>
        <taxon>Goodeidae</taxon>
        <taxon>Xenoophorus</taxon>
    </lineage>
</organism>
<name>A0ABV0R7W5_9TELE</name>
<keyword evidence="3" id="KW-1185">Reference proteome</keyword>
<comment type="caution">
    <text evidence="2">The sequence shown here is derived from an EMBL/GenBank/DDBJ whole genome shotgun (WGS) entry which is preliminary data.</text>
</comment>
<gene>
    <name evidence="2" type="ORF">XENOCAPTIV_008410</name>
</gene>
<reference evidence="2 3" key="1">
    <citation type="submission" date="2021-06" db="EMBL/GenBank/DDBJ databases">
        <authorList>
            <person name="Palmer J.M."/>
        </authorList>
    </citation>
    <scope>NUCLEOTIDE SEQUENCE [LARGE SCALE GENOMIC DNA]</scope>
    <source>
        <strain evidence="2 3">XC_2019</strain>
        <tissue evidence="2">Muscle</tissue>
    </source>
</reference>